<reference evidence="2 3" key="1">
    <citation type="journal article" date="2024" name="Int. J. Syst. Evol. Microbiol.">
        <title>Clostridium omnivorum sp. nov., isolated from anoxic soil under the treatment of reductive soil disinfestation.</title>
        <authorList>
            <person name="Ueki A."/>
            <person name="Tonouchi A."/>
            <person name="Kaku N."/>
            <person name="Honma S."/>
            <person name="Ueki K."/>
        </authorList>
    </citation>
    <scope>NUCLEOTIDE SEQUENCE [LARGE SCALE GENOMIC DNA]</scope>
    <source>
        <strain evidence="2 3">E14</strain>
    </source>
</reference>
<dbReference type="EMBL" id="BRXR01000001">
    <property type="protein sequence ID" value="GLC30129.1"/>
    <property type="molecule type" value="Genomic_DNA"/>
</dbReference>
<dbReference type="InterPro" id="IPR036412">
    <property type="entry name" value="HAD-like_sf"/>
</dbReference>
<dbReference type="Gene3D" id="3.40.50.1000">
    <property type="entry name" value="HAD superfamily/HAD-like"/>
    <property type="match status" value="1"/>
</dbReference>
<dbReference type="SUPFAM" id="SSF56784">
    <property type="entry name" value="HAD-like"/>
    <property type="match status" value="1"/>
</dbReference>
<comment type="caution">
    <text evidence="2">The sequence shown here is derived from an EMBL/GenBank/DDBJ whole genome shotgun (WGS) entry which is preliminary data.</text>
</comment>
<dbReference type="InterPro" id="IPR041492">
    <property type="entry name" value="HAD_2"/>
</dbReference>
<name>A0ABQ5N4S6_9CLOT</name>
<dbReference type="InterPro" id="IPR023198">
    <property type="entry name" value="PGP-like_dom2"/>
</dbReference>
<sequence length="242" mass="27495">MNKPKMIIFDYGQTIVNEKSFDPLRGTSAVLKEAAINPNNVSAEEVQALAYELGRDIGRWGVDAEKQTFLEVHNHVFQTYLYEYFDIEFTKPMAEVERIFLNGACIAEPTKNIVEFLSFLDSKKIRTSVISNISFSGNLLKEHINGLLPSNNFEFIIASSEYIFRKPHKRIFELALRKAKLNASDVWYCGDNAVFDVDGAAASGIFPVWYKGAIEKSNKYTPKSDCLEVNDWNEIIEMLGEL</sequence>
<keyword evidence="1" id="KW-0378">Hydrolase</keyword>
<dbReference type="PANTHER" id="PTHR43316:SF8">
    <property type="entry name" value="HAD FAMILY HYDROLASE"/>
    <property type="match status" value="1"/>
</dbReference>
<keyword evidence="3" id="KW-1185">Reference proteome</keyword>
<dbReference type="PANTHER" id="PTHR43316">
    <property type="entry name" value="HYDROLASE, HALOACID DELAHOGENASE-RELATED"/>
    <property type="match status" value="1"/>
</dbReference>
<evidence type="ECO:0000313" key="2">
    <source>
        <dbReference type="EMBL" id="GLC30129.1"/>
    </source>
</evidence>
<dbReference type="RefSeq" id="WP_264849393.1">
    <property type="nucleotide sequence ID" value="NZ_BRXR01000001.1"/>
</dbReference>
<dbReference type="InterPro" id="IPR023214">
    <property type="entry name" value="HAD_sf"/>
</dbReference>
<gene>
    <name evidence="2" type="ORF">bsdE14_15390</name>
</gene>
<dbReference type="Proteomes" id="UP001208567">
    <property type="component" value="Unassembled WGS sequence"/>
</dbReference>
<proteinExistence type="predicted"/>
<dbReference type="SFLD" id="SFLDG01129">
    <property type="entry name" value="C1.5:_HAD__Beta-PGM__Phosphata"/>
    <property type="match status" value="1"/>
</dbReference>
<dbReference type="Pfam" id="PF13419">
    <property type="entry name" value="HAD_2"/>
    <property type="match status" value="1"/>
</dbReference>
<dbReference type="NCBIfam" id="TIGR01549">
    <property type="entry name" value="HAD-SF-IA-v1"/>
    <property type="match status" value="1"/>
</dbReference>
<accession>A0ABQ5N4S6</accession>
<dbReference type="Gene3D" id="1.10.150.240">
    <property type="entry name" value="Putative phosphatase, domain 2"/>
    <property type="match status" value="1"/>
</dbReference>
<evidence type="ECO:0000256" key="1">
    <source>
        <dbReference type="ARBA" id="ARBA00022801"/>
    </source>
</evidence>
<organism evidence="2 3">
    <name type="scientific">Clostridium omnivorum</name>
    <dbReference type="NCBI Taxonomy" id="1604902"/>
    <lineage>
        <taxon>Bacteria</taxon>
        <taxon>Bacillati</taxon>
        <taxon>Bacillota</taxon>
        <taxon>Clostridia</taxon>
        <taxon>Eubacteriales</taxon>
        <taxon>Clostridiaceae</taxon>
        <taxon>Clostridium</taxon>
    </lineage>
</organism>
<dbReference type="InterPro" id="IPR051540">
    <property type="entry name" value="S-2-haloacid_dehalogenase"/>
</dbReference>
<protein>
    <submittedName>
        <fullName evidence="2">Haloacid dehalogenase</fullName>
    </submittedName>
</protein>
<evidence type="ECO:0000313" key="3">
    <source>
        <dbReference type="Proteomes" id="UP001208567"/>
    </source>
</evidence>
<dbReference type="InterPro" id="IPR006439">
    <property type="entry name" value="HAD-SF_hydro_IA"/>
</dbReference>
<dbReference type="SFLD" id="SFLDS00003">
    <property type="entry name" value="Haloacid_Dehalogenase"/>
    <property type="match status" value="1"/>
</dbReference>